<keyword evidence="2" id="KW-1185">Reference proteome</keyword>
<evidence type="ECO:0000313" key="2">
    <source>
        <dbReference type="Proteomes" id="UP001601058"/>
    </source>
</evidence>
<dbReference type="EMBL" id="JBIACJ010000005">
    <property type="protein sequence ID" value="MFE8697048.1"/>
    <property type="molecule type" value="Genomic_DNA"/>
</dbReference>
<dbReference type="InterPro" id="IPR036249">
    <property type="entry name" value="Thioredoxin-like_sf"/>
</dbReference>
<dbReference type="Gene3D" id="3.40.30.10">
    <property type="entry name" value="Glutaredoxin"/>
    <property type="match status" value="1"/>
</dbReference>
<dbReference type="Pfam" id="PF11009">
    <property type="entry name" value="BrxC"/>
    <property type="match status" value="1"/>
</dbReference>
<dbReference type="RefSeq" id="WP_389219728.1">
    <property type="nucleotide sequence ID" value="NZ_JBIACJ010000005.1"/>
</dbReference>
<accession>A0ABW6JYR4</accession>
<dbReference type="InterPro" id="IPR022551">
    <property type="entry name" value="BrxC"/>
</dbReference>
<dbReference type="SUPFAM" id="SSF52833">
    <property type="entry name" value="Thioredoxin-like"/>
    <property type="match status" value="1"/>
</dbReference>
<comment type="caution">
    <text evidence="1">The sequence shown here is derived from an EMBL/GenBank/DDBJ whole genome shotgun (WGS) entry which is preliminary data.</text>
</comment>
<reference evidence="1 2" key="1">
    <citation type="submission" date="2024-08" db="EMBL/GenBank/DDBJ databases">
        <title>Two novel Cytobacillus novel species.</title>
        <authorList>
            <person name="Liu G."/>
        </authorList>
    </citation>
    <scope>NUCLEOTIDE SEQUENCE [LARGE SCALE GENOMIC DNA]</scope>
    <source>
        <strain evidence="1 2">FJAT-53684</strain>
    </source>
</reference>
<dbReference type="Proteomes" id="UP001601058">
    <property type="component" value="Unassembled WGS sequence"/>
</dbReference>
<gene>
    <name evidence="1" type="primary">ytxJ</name>
    <name evidence="1" type="ORF">ACFYKT_11945</name>
</gene>
<protein>
    <submittedName>
        <fullName evidence="1">Bacillithiol system redox-active protein YtxJ</fullName>
    </submittedName>
</protein>
<evidence type="ECO:0000313" key="1">
    <source>
        <dbReference type="EMBL" id="MFE8697048.1"/>
    </source>
</evidence>
<organism evidence="1 2">
    <name type="scientific">Cytobacillus mangrovibacter</name>
    <dbReference type="NCBI Taxonomy" id="3299024"/>
    <lineage>
        <taxon>Bacteria</taxon>
        <taxon>Bacillati</taxon>
        <taxon>Bacillota</taxon>
        <taxon>Bacilli</taxon>
        <taxon>Bacillales</taxon>
        <taxon>Bacillaceae</taxon>
        <taxon>Cytobacillus</taxon>
    </lineage>
</organism>
<name>A0ABW6JYR4_9BACI</name>
<sequence length="109" mass="12694">MERMNEQEAFDRQVPSSNLFLLFKHSSTCPVSQGAFEEYEKFANEHADVETFYLVVQEDRALSNHIAETFHIKHESPQAILFKNGDVVWHTSHWKITDQSLTKAIEENI</sequence>
<dbReference type="NCBIfam" id="TIGR04019">
    <property type="entry name" value="B_thiol_YtxJ"/>
    <property type="match status" value="1"/>
</dbReference>
<proteinExistence type="predicted"/>